<evidence type="ECO:0000256" key="3">
    <source>
        <dbReference type="ARBA" id="ARBA00022553"/>
    </source>
</evidence>
<sequence length="521" mass="57879">MNTRFLLNIIAPTIAISMLLFGLGILAAWNVQRQQASVSELVNLEFHNTLAAQKLLLVVSDMRQMLRQYLRSRDQDYLEQIARLQPTVNDRLAGLHEFAQNAAEKEGVRSTKTSLEIWAELEQGSNKFFEQLDRIQRLSSPEAQHTAAFELDDILNEEVQRPTSEYVQSNEQAADRTNEANRQTANQMFEAFLLLGVCGGAAGLVAGLAIARGVRRRMLKLDVSVRGAADKLREVVGPVKITGPGGLGSLELGLKQVEDHIAVVVERLQQRELESLRNQQFAAVGQLAAGLAHELRNPLMPMKMLVQKALSRPDAPPLTQRQLQVLDEEIRRMEGLVQEFLDFAKPQPLQKKRIDLLMVVRQALELVAARASVQHVELVGHMPDQPVEVDADPLRLRQVLLNLLLNSLDVQPEGGRIEVEVKLPRRSTEMSSPETVIIHVTDSGPGIPEELQARIFEPFVSTKETGTGLGLTICERIISDHGGTLEAANRPQGGAQFEIRLPQAENNRQLAMYALHGEESA</sequence>
<dbReference type="InterPro" id="IPR003594">
    <property type="entry name" value="HATPase_dom"/>
</dbReference>
<gene>
    <name evidence="11" type="ORF">SAMN05421753_104135</name>
</gene>
<dbReference type="InterPro" id="IPR005467">
    <property type="entry name" value="His_kinase_dom"/>
</dbReference>
<reference evidence="12" key="1">
    <citation type="submission" date="2016-10" db="EMBL/GenBank/DDBJ databases">
        <authorList>
            <person name="Varghese N."/>
            <person name="Submissions S."/>
        </authorList>
    </citation>
    <scope>NUCLEOTIDE SEQUENCE [LARGE SCALE GENOMIC DNA]</scope>
    <source>
        <strain evidence="12">DSM 26348</strain>
    </source>
</reference>
<dbReference type="CDD" id="cd00082">
    <property type="entry name" value="HisKA"/>
    <property type="match status" value="1"/>
</dbReference>
<dbReference type="SUPFAM" id="SSF55874">
    <property type="entry name" value="ATPase domain of HSP90 chaperone/DNA topoisomerase II/histidine kinase"/>
    <property type="match status" value="1"/>
</dbReference>
<accession>A0A1I3EA78</accession>
<evidence type="ECO:0000259" key="10">
    <source>
        <dbReference type="PROSITE" id="PS50109"/>
    </source>
</evidence>
<evidence type="ECO:0000256" key="1">
    <source>
        <dbReference type="ARBA" id="ARBA00000085"/>
    </source>
</evidence>
<feature type="domain" description="Histidine kinase" evidence="10">
    <location>
        <begin position="290"/>
        <end position="505"/>
    </location>
</feature>
<evidence type="ECO:0000256" key="9">
    <source>
        <dbReference type="SAM" id="Phobius"/>
    </source>
</evidence>
<keyword evidence="5" id="KW-0547">Nucleotide-binding</keyword>
<protein>
    <recommendedName>
        <fullName evidence="2">histidine kinase</fullName>
        <ecNumber evidence="2">2.7.13.3</ecNumber>
    </recommendedName>
</protein>
<dbReference type="GO" id="GO:0000155">
    <property type="term" value="F:phosphorelay sensor kinase activity"/>
    <property type="evidence" value="ECO:0007669"/>
    <property type="project" value="InterPro"/>
</dbReference>
<dbReference type="Proteomes" id="UP000199518">
    <property type="component" value="Unassembled WGS sequence"/>
</dbReference>
<dbReference type="Gene3D" id="1.10.287.130">
    <property type="match status" value="1"/>
</dbReference>
<proteinExistence type="predicted"/>
<keyword evidence="9" id="KW-0812">Transmembrane</keyword>
<evidence type="ECO:0000256" key="8">
    <source>
        <dbReference type="ARBA" id="ARBA00023012"/>
    </source>
</evidence>
<dbReference type="InterPro" id="IPR036890">
    <property type="entry name" value="HATPase_C_sf"/>
</dbReference>
<dbReference type="InterPro" id="IPR004358">
    <property type="entry name" value="Sig_transdc_His_kin-like_C"/>
</dbReference>
<keyword evidence="3" id="KW-0597">Phosphoprotein</keyword>
<evidence type="ECO:0000313" key="12">
    <source>
        <dbReference type="Proteomes" id="UP000199518"/>
    </source>
</evidence>
<evidence type="ECO:0000256" key="6">
    <source>
        <dbReference type="ARBA" id="ARBA00022777"/>
    </source>
</evidence>
<name>A0A1I3EA78_9PLAN</name>
<dbReference type="Pfam" id="PF02518">
    <property type="entry name" value="HATPase_c"/>
    <property type="match status" value="1"/>
</dbReference>
<dbReference type="PROSITE" id="PS50109">
    <property type="entry name" value="HIS_KIN"/>
    <property type="match status" value="1"/>
</dbReference>
<dbReference type="GO" id="GO:0005524">
    <property type="term" value="F:ATP binding"/>
    <property type="evidence" value="ECO:0007669"/>
    <property type="project" value="UniProtKB-KW"/>
</dbReference>
<dbReference type="OrthoDB" id="9815750at2"/>
<dbReference type="PANTHER" id="PTHR43065">
    <property type="entry name" value="SENSOR HISTIDINE KINASE"/>
    <property type="match status" value="1"/>
</dbReference>
<dbReference type="STRING" id="1576369.SAMN05421753_104135"/>
<evidence type="ECO:0000256" key="4">
    <source>
        <dbReference type="ARBA" id="ARBA00022679"/>
    </source>
</evidence>
<dbReference type="Pfam" id="PF00512">
    <property type="entry name" value="HisKA"/>
    <property type="match status" value="1"/>
</dbReference>
<dbReference type="InterPro" id="IPR003661">
    <property type="entry name" value="HisK_dim/P_dom"/>
</dbReference>
<dbReference type="CDD" id="cd00075">
    <property type="entry name" value="HATPase"/>
    <property type="match status" value="1"/>
</dbReference>
<comment type="catalytic activity">
    <reaction evidence="1">
        <text>ATP + protein L-histidine = ADP + protein N-phospho-L-histidine.</text>
        <dbReference type="EC" id="2.7.13.3"/>
    </reaction>
</comment>
<keyword evidence="12" id="KW-1185">Reference proteome</keyword>
<dbReference type="PRINTS" id="PR00344">
    <property type="entry name" value="BCTRLSENSOR"/>
</dbReference>
<dbReference type="PANTHER" id="PTHR43065:SF10">
    <property type="entry name" value="PEROXIDE STRESS-ACTIVATED HISTIDINE KINASE MAK3"/>
    <property type="match status" value="1"/>
</dbReference>
<organism evidence="11 12">
    <name type="scientific">Planctomicrobium piriforme</name>
    <dbReference type="NCBI Taxonomy" id="1576369"/>
    <lineage>
        <taxon>Bacteria</taxon>
        <taxon>Pseudomonadati</taxon>
        <taxon>Planctomycetota</taxon>
        <taxon>Planctomycetia</taxon>
        <taxon>Planctomycetales</taxon>
        <taxon>Planctomycetaceae</taxon>
        <taxon>Planctomicrobium</taxon>
    </lineage>
</organism>
<evidence type="ECO:0000256" key="2">
    <source>
        <dbReference type="ARBA" id="ARBA00012438"/>
    </source>
</evidence>
<evidence type="ECO:0000256" key="5">
    <source>
        <dbReference type="ARBA" id="ARBA00022741"/>
    </source>
</evidence>
<keyword evidence="9" id="KW-0472">Membrane</keyword>
<keyword evidence="6 11" id="KW-0418">Kinase</keyword>
<dbReference type="InterPro" id="IPR036097">
    <property type="entry name" value="HisK_dim/P_sf"/>
</dbReference>
<dbReference type="AlphaFoldDB" id="A0A1I3EA78"/>
<keyword evidence="4" id="KW-0808">Transferase</keyword>
<keyword evidence="7" id="KW-0067">ATP-binding</keyword>
<dbReference type="EMBL" id="FOQD01000004">
    <property type="protein sequence ID" value="SFH95753.1"/>
    <property type="molecule type" value="Genomic_DNA"/>
</dbReference>
<dbReference type="SMART" id="SM00388">
    <property type="entry name" value="HisKA"/>
    <property type="match status" value="1"/>
</dbReference>
<dbReference type="SUPFAM" id="SSF47384">
    <property type="entry name" value="Homodimeric domain of signal transducing histidine kinase"/>
    <property type="match status" value="1"/>
</dbReference>
<dbReference type="SMART" id="SM00387">
    <property type="entry name" value="HATPase_c"/>
    <property type="match status" value="1"/>
</dbReference>
<evidence type="ECO:0000256" key="7">
    <source>
        <dbReference type="ARBA" id="ARBA00022840"/>
    </source>
</evidence>
<feature type="transmembrane region" description="Helical" evidence="9">
    <location>
        <begin position="5"/>
        <end position="29"/>
    </location>
</feature>
<dbReference type="EC" id="2.7.13.3" evidence="2"/>
<dbReference type="Gene3D" id="3.30.565.10">
    <property type="entry name" value="Histidine kinase-like ATPase, C-terminal domain"/>
    <property type="match status" value="1"/>
</dbReference>
<keyword evidence="9" id="KW-1133">Transmembrane helix</keyword>
<keyword evidence="8" id="KW-0902">Two-component regulatory system</keyword>
<feature type="transmembrane region" description="Helical" evidence="9">
    <location>
        <begin position="191"/>
        <end position="211"/>
    </location>
</feature>
<dbReference type="RefSeq" id="WP_092048499.1">
    <property type="nucleotide sequence ID" value="NZ_FOQD01000004.1"/>
</dbReference>
<evidence type="ECO:0000313" key="11">
    <source>
        <dbReference type="EMBL" id="SFH95753.1"/>
    </source>
</evidence>